<keyword evidence="5" id="KW-0641">Proline biosynthesis</keyword>
<dbReference type="PANTHER" id="PTHR11986">
    <property type="entry name" value="AMINOTRANSFERASE CLASS III"/>
    <property type="match status" value="1"/>
</dbReference>
<evidence type="ECO:0000256" key="7">
    <source>
        <dbReference type="ARBA" id="ARBA00022898"/>
    </source>
</evidence>
<sequence>MTLSTTSTTPRQFAAIVLEEEHAAHNYHPLPVVVASGDGAWVTDVDGRRYLDCLAAYSAVNFGHSNPVLLDAARAQLGRITLTSRAFHNDQLGPFVTELATLAGKDMVLPMNTGAEAVESGIKVARAWGYRVKGVAPDAANIIVMAGNFHGRTTTIISFSDDEDARADFGPFTPGFRSVPYGDAAAIEAAIDENTVAVLIEPIQGESGIVVPPADFLPAVREITSRHNVLFIADEIQSGLGRTGATFACGLVGVVPDLYLLGKALGGGIVPVSAVVGNSDILGVIQPGQHGSTFGGNPLAAAIGLAVVRMLATGEMQERARVLGERLRADLAALIGHGVVAVRGAGLWAGIDIDPELASGRAVCEALMERGVLAKDTHGSTIRLAPPIVVEAADLDWAVEQLRAVLTELAG</sequence>
<dbReference type="InterPro" id="IPR015421">
    <property type="entry name" value="PyrdxlP-dep_Trfase_major"/>
</dbReference>
<evidence type="ECO:0000256" key="3">
    <source>
        <dbReference type="ARBA" id="ARBA00012924"/>
    </source>
</evidence>
<dbReference type="InterPro" id="IPR049704">
    <property type="entry name" value="Aminotrans_3_PPA_site"/>
</dbReference>
<dbReference type="CDD" id="cd00610">
    <property type="entry name" value="OAT_like"/>
    <property type="match status" value="1"/>
</dbReference>
<dbReference type="PIRSF" id="PIRSF000521">
    <property type="entry name" value="Transaminase_4ab_Lys_Orn"/>
    <property type="match status" value="1"/>
</dbReference>
<name>A0A4Q8AQ47_9MICO</name>
<comment type="cofactor">
    <cofactor evidence="1">
        <name>pyridoxal 5'-phosphate</name>
        <dbReference type="ChEBI" id="CHEBI:597326"/>
    </cofactor>
</comment>
<keyword evidence="4" id="KW-0032">Aminotransferase</keyword>
<dbReference type="UniPathway" id="UPA00098">
    <property type="reaction ID" value="UER00358"/>
</dbReference>
<organism evidence="10 11">
    <name type="scientific">Microterricola gilva</name>
    <dbReference type="NCBI Taxonomy" id="393267"/>
    <lineage>
        <taxon>Bacteria</taxon>
        <taxon>Bacillati</taxon>
        <taxon>Actinomycetota</taxon>
        <taxon>Actinomycetes</taxon>
        <taxon>Micrococcales</taxon>
        <taxon>Microbacteriaceae</taxon>
        <taxon>Microterricola</taxon>
    </lineage>
</organism>
<dbReference type="InterPro" id="IPR015422">
    <property type="entry name" value="PyrdxlP-dep_Trfase_small"/>
</dbReference>
<protein>
    <recommendedName>
        <fullName evidence="3">ornithine aminotransferase</fullName>
        <ecNumber evidence="3">2.6.1.13</ecNumber>
    </recommendedName>
    <alternativeName>
        <fullName evidence="8">Ornithine--oxo-acid aminotransferase</fullName>
    </alternativeName>
</protein>
<dbReference type="SUPFAM" id="SSF53383">
    <property type="entry name" value="PLP-dependent transferases"/>
    <property type="match status" value="1"/>
</dbReference>
<dbReference type="Proteomes" id="UP000291483">
    <property type="component" value="Unassembled WGS sequence"/>
</dbReference>
<reference evidence="10 11" key="1">
    <citation type="submission" date="2019-02" db="EMBL/GenBank/DDBJ databases">
        <title>Sequencing the genomes of 1000 actinobacteria strains.</title>
        <authorList>
            <person name="Klenk H.-P."/>
        </authorList>
    </citation>
    <scope>NUCLEOTIDE SEQUENCE [LARGE SCALE GENOMIC DNA]</scope>
    <source>
        <strain evidence="10 11">DSM 18319</strain>
    </source>
</reference>
<evidence type="ECO:0000256" key="6">
    <source>
        <dbReference type="ARBA" id="ARBA00022679"/>
    </source>
</evidence>
<dbReference type="GO" id="GO:0055129">
    <property type="term" value="P:L-proline biosynthetic process"/>
    <property type="evidence" value="ECO:0007669"/>
    <property type="project" value="UniProtKB-UniPathway"/>
</dbReference>
<dbReference type="InterPro" id="IPR005814">
    <property type="entry name" value="Aminotrans_3"/>
</dbReference>
<evidence type="ECO:0000313" key="11">
    <source>
        <dbReference type="Proteomes" id="UP000291483"/>
    </source>
</evidence>
<dbReference type="AlphaFoldDB" id="A0A4Q8AQ47"/>
<comment type="caution">
    <text evidence="10">The sequence shown here is derived from an EMBL/GenBank/DDBJ whole genome shotgun (WGS) entry which is preliminary data.</text>
</comment>
<evidence type="ECO:0000256" key="9">
    <source>
        <dbReference type="RuleBase" id="RU003560"/>
    </source>
</evidence>
<evidence type="ECO:0000256" key="4">
    <source>
        <dbReference type="ARBA" id="ARBA00022576"/>
    </source>
</evidence>
<dbReference type="NCBIfam" id="TIGR01885">
    <property type="entry name" value="Orn_aminotrans"/>
    <property type="match status" value="1"/>
</dbReference>
<keyword evidence="7 9" id="KW-0663">Pyridoxal phosphate</keyword>
<gene>
    <name evidence="10" type="ORF">EV379_3199</name>
</gene>
<dbReference type="PANTHER" id="PTHR11986:SF18">
    <property type="entry name" value="ORNITHINE AMINOTRANSFERASE, MITOCHONDRIAL"/>
    <property type="match status" value="1"/>
</dbReference>
<keyword evidence="5" id="KW-0028">Amino-acid biosynthesis</keyword>
<dbReference type="EMBL" id="SHLC01000001">
    <property type="protein sequence ID" value="RZU66830.1"/>
    <property type="molecule type" value="Genomic_DNA"/>
</dbReference>
<dbReference type="FunFam" id="3.40.640.10:FF:000011">
    <property type="entry name" value="Ornithine aminotransferase"/>
    <property type="match status" value="1"/>
</dbReference>
<dbReference type="OrthoDB" id="9801052at2"/>
<evidence type="ECO:0000313" key="10">
    <source>
        <dbReference type="EMBL" id="RZU66830.1"/>
    </source>
</evidence>
<dbReference type="PROSITE" id="PS00600">
    <property type="entry name" value="AA_TRANSFER_CLASS_3"/>
    <property type="match status" value="1"/>
</dbReference>
<comment type="similarity">
    <text evidence="9">Belongs to the class-III pyridoxal-phosphate-dependent aminotransferase family.</text>
</comment>
<evidence type="ECO:0000256" key="2">
    <source>
        <dbReference type="ARBA" id="ARBA00004998"/>
    </source>
</evidence>
<proteinExistence type="inferred from homology"/>
<dbReference type="InterPro" id="IPR010164">
    <property type="entry name" value="Orn_aminotrans"/>
</dbReference>
<accession>A0A4Q8AQ47</accession>
<dbReference type="GO" id="GO:0042802">
    <property type="term" value="F:identical protein binding"/>
    <property type="evidence" value="ECO:0007669"/>
    <property type="project" value="TreeGrafter"/>
</dbReference>
<dbReference type="Gene3D" id="3.40.640.10">
    <property type="entry name" value="Type I PLP-dependent aspartate aminotransferase-like (Major domain)"/>
    <property type="match status" value="1"/>
</dbReference>
<dbReference type="GO" id="GO:0030170">
    <property type="term" value="F:pyridoxal phosphate binding"/>
    <property type="evidence" value="ECO:0007669"/>
    <property type="project" value="InterPro"/>
</dbReference>
<evidence type="ECO:0000256" key="8">
    <source>
        <dbReference type="ARBA" id="ARBA00030587"/>
    </source>
</evidence>
<evidence type="ECO:0000256" key="5">
    <source>
        <dbReference type="ARBA" id="ARBA00022650"/>
    </source>
</evidence>
<dbReference type="Pfam" id="PF00202">
    <property type="entry name" value="Aminotran_3"/>
    <property type="match status" value="1"/>
</dbReference>
<dbReference type="Gene3D" id="3.90.1150.10">
    <property type="entry name" value="Aspartate Aminotransferase, domain 1"/>
    <property type="match status" value="1"/>
</dbReference>
<comment type="pathway">
    <text evidence="2">Amino-acid biosynthesis; L-proline biosynthesis; L-glutamate 5-semialdehyde from L-ornithine: step 1/1.</text>
</comment>
<dbReference type="InterPro" id="IPR015424">
    <property type="entry name" value="PyrdxlP-dep_Trfase"/>
</dbReference>
<dbReference type="EC" id="2.6.1.13" evidence="3"/>
<keyword evidence="11" id="KW-1185">Reference proteome</keyword>
<keyword evidence="6" id="KW-0808">Transferase</keyword>
<dbReference type="InterPro" id="IPR050103">
    <property type="entry name" value="Class-III_PLP-dep_AT"/>
</dbReference>
<dbReference type="GO" id="GO:0004587">
    <property type="term" value="F:ornithine aminotransferase activity"/>
    <property type="evidence" value="ECO:0007669"/>
    <property type="project" value="UniProtKB-EC"/>
</dbReference>
<evidence type="ECO:0000256" key="1">
    <source>
        <dbReference type="ARBA" id="ARBA00001933"/>
    </source>
</evidence>
<dbReference type="RefSeq" id="WP_130506969.1">
    <property type="nucleotide sequence ID" value="NZ_SHLC01000001.1"/>
</dbReference>